<evidence type="ECO:0000256" key="1">
    <source>
        <dbReference type="SAM" id="MobiDB-lite"/>
    </source>
</evidence>
<proteinExistence type="predicted"/>
<organism evidence="2 3">
    <name type="scientific">Bodo saltans</name>
    <name type="common">Flagellated protozoan</name>
    <dbReference type="NCBI Taxonomy" id="75058"/>
    <lineage>
        <taxon>Eukaryota</taxon>
        <taxon>Discoba</taxon>
        <taxon>Euglenozoa</taxon>
        <taxon>Kinetoplastea</taxon>
        <taxon>Metakinetoplastina</taxon>
        <taxon>Eubodonida</taxon>
        <taxon>Bodonidae</taxon>
        <taxon>Bodo</taxon>
    </lineage>
</organism>
<dbReference type="AlphaFoldDB" id="A0A0S4IW25"/>
<evidence type="ECO:0000313" key="2">
    <source>
        <dbReference type="EMBL" id="CUF69715.1"/>
    </source>
</evidence>
<protein>
    <submittedName>
        <fullName evidence="2">Uncharacterized protein</fullName>
    </submittedName>
</protein>
<feature type="region of interest" description="Disordered" evidence="1">
    <location>
        <begin position="22"/>
        <end position="44"/>
    </location>
</feature>
<feature type="compositionally biased region" description="Polar residues" evidence="1">
    <location>
        <begin position="82"/>
        <end position="91"/>
    </location>
</feature>
<dbReference type="EMBL" id="CYKH01000385">
    <property type="protein sequence ID" value="CUF69715.1"/>
    <property type="molecule type" value="Genomic_DNA"/>
</dbReference>
<dbReference type="CDD" id="cd00298">
    <property type="entry name" value="ACD_sHsps_p23-like"/>
    <property type="match status" value="1"/>
</dbReference>
<feature type="region of interest" description="Disordered" evidence="1">
    <location>
        <begin position="67"/>
        <end position="100"/>
    </location>
</feature>
<dbReference type="OrthoDB" id="10250420at2759"/>
<accession>A0A0S4IW25</accession>
<dbReference type="Proteomes" id="UP000051952">
    <property type="component" value="Unassembled WGS sequence"/>
</dbReference>
<name>A0A0S4IW25_BODSA</name>
<reference evidence="3" key="1">
    <citation type="submission" date="2015-09" db="EMBL/GenBank/DDBJ databases">
        <authorList>
            <consortium name="Pathogen Informatics"/>
        </authorList>
    </citation>
    <scope>NUCLEOTIDE SEQUENCE [LARGE SCALE GENOMIC DNA]</scope>
    <source>
        <strain evidence="3">Lake Konstanz</strain>
    </source>
</reference>
<dbReference type="VEuPathDB" id="TriTrypDB:BSAL_64970"/>
<keyword evidence="3" id="KW-1185">Reference proteome</keyword>
<dbReference type="OMA" id="HQEVHFK"/>
<feature type="compositionally biased region" description="Basic and acidic residues" evidence="1">
    <location>
        <begin position="236"/>
        <end position="259"/>
    </location>
</feature>
<evidence type="ECO:0000313" key="3">
    <source>
        <dbReference type="Proteomes" id="UP000051952"/>
    </source>
</evidence>
<feature type="region of interest" description="Disordered" evidence="1">
    <location>
        <begin position="226"/>
        <end position="275"/>
    </location>
</feature>
<gene>
    <name evidence="2" type="ORF">BSAL_64970</name>
</gene>
<sequence>MPSSHQAKLEERETRKLLAAARVAKKEAAKKQRKHGGKKVAQEEKKRYVPKSVLVLKSDLAIEAAAPAEKAQAGSAKKKGRNSTGRASQTLERPDNSIEPSYNFEVHHKNKQVLVSVHLNKVPPQSINVDATTATTFVVQTPKFTKKYYLAFELPSGIKIDPKAADYTFDTGVLKCILPIVGDLPQDVVAERAALVEKFKEQKALRFRMSKEGELVVRSRRALLKKNEPATQTGAADKKPEAPKKTAEKKAVLPKEAKKAPAPTPKQASVSTNKSKQFVADGSAMLAVAAASGKQQRNQLYAKLEKAKEVQMQRCARLSKRDGRKDVKREKNEATFARVIAEQKAQMLQRAEIRFGRGRFFRQLRFFHSKRINSTHSLSTLF</sequence>